<dbReference type="VEuPathDB" id="CryptoDB:GNI_068940"/>
<dbReference type="PANTHER" id="PTHR24006">
    <property type="entry name" value="UBIQUITIN CARBOXYL-TERMINAL HYDROLASE"/>
    <property type="match status" value="1"/>
</dbReference>
<dbReference type="GO" id="GO:0005634">
    <property type="term" value="C:nucleus"/>
    <property type="evidence" value="ECO:0007669"/>
    <property type="project" value="TreeGrafter"/>
</dbReference>
<dbReference type="AlphaFoldDB" id="A0A023B7H7"/>
<evidence type="ECO:0000313" key="10">
    <source>
        <dbReference type="Proteomes" id="UP000019763"/>
    </source>
</evidence>
<comment type="similarity">
    <text evidence="2">Belongs to the peptidase C19 family.</text>
</comment>
<protein>
    <recommendedName>
        <fullName evidence="3">ubiquitinyl hydrolase 1</fullName>
        <ecNumber evidence="3">3.4.19.12</ecNumber>
    </recommendedName>
</protein>
<reference evidence="9" key="1">
    <citation type="submission" date="2013-12" db="EMBL/GenBank/DDBJ databases">
        <authorList>
            <person name="Omoto C.K."/>
            <person name="Sibley D."/>
            <person name="Venepally P."/>
            <person name="Hadjithomas M."/>
            <person name="Karamycheva S."/>
            <person name="Brunk B."/>
            <person name="Roos D."/>
            <person name="Caler E."/>
            <person name="Lorenzi H."/>
        </authorList>
    </citation>
    <scope>NUCLEOTIDE SEQUENCE</scope>
</reference>
<dbReference type="InterPro" id="IPR038765">
    <property type="entry name" value="Papain-like_cys_pep_sf"/>
</dbReference>
<feature type="domain" description="USP" evidence="8">
    <location>
        <begin position="58"/>
        <end position="369"/>
    </location>
</feature>
<keyword evidence="6 9" id="KW-0378">Hydrolase</keyword>
<dbReference type="Pfam" id="PF00443">
    <property type="entry name" value="UCH"/>
    <property type="match status" value="1"/>
</dbReference>
<dbReference type="eggNOG" id="KOG1865">
    <property type="taxonomic scope" value="Eukaryota"/>
</dbReference>
<name>A0A023B7H7_GRENI</name>
<keyword evidence="7" id="KW-0788">Thiol protease</keyword>
<evidence type="ECO:0000256" key="3">
    <source>
        <dbReference type="ARBA" id="ARBA00012759"/>
    </source>
</evidence>
<dbReference type="EMBL" id="AFNH02000517">
    <property type="protein sequence ID" value="EZG67419.1"/>
    <property type="molecule type" value="Genomic_DNA"/>
</dbReference>
<dbReference type="GeneID" id="22912537"/>
<keyword evidence="5" id="KW-0833">Ubl conjugation pathway</keyword>
<evidence type="ECO:0000256" key="1">
    <source>
        <dbReference type="ARBA" id="ARBA00000707"/>
    </source>
</evidence>
<gene>
    <name evidence="9" type="ORF">GNI_068940</name>
</gene>
<dbReference type="Gene3D" id="3.90.70.10">
    <property type="entry name" value="Cysteine proteinases"/>
    <property type="match status" value="1"/>
</dbReference>
<evidence type="ECO:0000256" key="4">
    <source>
        <dbReference type="ARBA" id="ARBA00022670"/>
    </source>
</evidence>
<evidence type="ECO:0000256" key="6">
    <source>
        <dbReference type="ARBA" id="ARBA00022801"/>
    </source>
</evidence>
<keyword evidence="10" id="KW-1185">Reference proteome</keyword>
<proteinExistence type="inferred from homology"/>
<dbReference type="GO" id="GO:0004843">
    <property type="term" value="F:cysteine-type deubiquitinase activity"/>
    <property type="evidence" value="ECO:0007669"/>
    <property type="project" value="UniProtKB-EC"/>
</dbReference>
<dbReference type="RefSeq" id="XP_011130252.1">
    <property type="nucleotide sequence ID" value="XM_011131950.1"/>
</dbReference>
<comment type="caution">
    <text evidence="9">The sequence shown here is derived from an EMBL/GenBank/DDBJ whole genome shotgun (WGS) entry which is preliminary data.</text>
</comment>
<dbReference type="GO" id="GO:0005829">
    <property type="term" value="C:cytosol"/>
    <property type="evidence" value="ECO:0007669"/>
    <property type="project" value="TreeGrafter"/>
</dbReference>
<dbReference type="SUPFAM" id="SSF54001">
    <property type="entry name" value="Cysteine proteinases"/>
    <property type="match status" value="1"/>
</dbReference>
<dbReference type="GO" id="GO:0006508">
    <property type="term" value="P:proteolysis"/>
    <property type="evidence" value="ECO:0007669"/>
    <property type="project" value="UniProtKB-KW"/>
</dbReference>
<dbReference type="PROSITE" id="PS50235">
    <property type="entry name" value="USP_3"/>
    <property type="match status" value="1"/>
</dbReference>
<dbReference type="InterPro" id="IPR050164">
    <property type="entry name" value="Peptidase_C19"/>
</dbReference>
<evidence type="ECO:0000313" key="9">
    <source>
        <dbReference type="EMBL" id="EZG67419.1"/>
    </source>
</evidence>
<evidence type="ECO:0000256" key="5">
    <source>
        <dbReference type="ARBA" id="ARBA00022786"/>
    </source>
</evidence>
<comment type="catalytic activity">
    <reaction evidence="1">
        <text>Thiol-dependent hydrolysis of ester, thioester, amide, peptide and isopeptide bonds formed by the C-terminal Gly of ubiquitin (a 76-residue protein attached to proteins as an intracellular targeting signal).</text>
        <dbReference type="EC" id="3.4.19.12"/>
    </reaction>
</comment>
<accession>A0A023B7H7</accession>
<organism evidence="9 10">
    <name type="scientific">Gregarina niphandrodes</name>
    <name type="common">Septate eugregarine</name>
    <dbReference type="NCBI Taxonomy" id="110365"/>
    <lineage>
        <taxon>Eukaryota</taxon>
        <taxon>Sar</taxon>
        <taxon>Alveolata</taxon>
        <taxon>Apicomplexa</taxon>
        <taxon>Conoidasida</taxon>
        <taxon>Gregarinasina</taxon>
        <taxon>Eugregarinorida</taxon>
        <taxon>Gregarinidae</taxon>
        <taxon>Gregarina</taxon>
    </lineage>
</organism>
<dbReference type="EC" id="3.4.19.12" evidence="3"/>
<dbReference type="CDD" id="cd02257">
    <property type="entry name" value="Peptidase_C19"/>
    <property type="match status" value="1"/>
</dbReference>
<sequence>MIIYQRKILSSVPAFVIEKNKRRKIELNTATLPVHTHSDHVLYSALKEWRWNNKTKPIGLKNAANACYLNSVISSLMYLVQDTNQEDISHDECTNEKNCLSCRFMIFIRKQSPTTLSKSSFGKMVQIYARRSKLDFNGQEPGDAVKFFIHLLEWMIQAQIQNHRIRGSSSDLVDLDASLKQLTTLFGRIFMFITQQSTTCSKCRRKSLRRTVNRLLPVYGCGDTLQQLVNKRMDEETVSNYVCEYCNESCDHLFETELLSSPSCLVLQFIRTRTPATISVSGEEHSLDIVNPLSVSLSAQGQFITNYEAAAVVCHCPSNDSPEEQGHYVSFIKRRHWYIVDDDCVSQVASADVERAISEGAVLAFYKCTGPCLSFDQCDQLQCHQLPENDKGRLERVDLPIAEAIAARNQSQQLATGLGCDAPLTFEITAATPSNQQDVYRALVHREDPRDNSDDSRLADTHLADIQAILGGRS</sequence>
<dbReference type="GO" id="GO:0016579">
    <property type="term" value="P:protein deubiquitination"/>
    <property type="evidence" value="ECO:0007669"/>
    <property type="project" value="InterPro"/>
</dbReference>
<dbReference type="InterPro" id="IPR001394">
    <property type="entry name" value="Peptidase_C19_UCH"/>
</dbReference>
<dbReference type="Proteomes" id="UP000019763">
    <property type="component" value="Unassembled WGS sequence"/>
</dbReference>
<dbReference type="InterPro" id="IPR028889">
    <property type="entry name" value="USP"/>
</dbReference>
<evidence type="ECO:0000256" key="2">
    <source>
        <dbReference type="ARBA" id="ARBA00009085"/>
    </source>
</evidence>
<keyword evidence="4" id="KW-0645">Protease</keyword>
<dbReference type="OrthoDB" id="420187at2759"/>
<dbReference type="PANTHER" id="PTHR24006:SF758">
    <property type="entry name" value="UBIQUITIN CARBOXYL-TERMINAL HYDROLASE 36"/>
    <property type="match status" value="1"/>
</dbReference>
<evidence type="ECO:0000259" key="8">
    <source>
        <dbReference type="PROSITE" id="PS50235"/>
    </source>
</evidence>
<evidence type="ECO:0000256" key="7">
    <source>
        <dbReference type="ARBA" id="ARBA00022807"/>
    </source>
</evidence>